<keyword evidence="3" id="KW-1133">Transmembrane helix</keyword>
<feature type="transmembrane region" description="Helical" evidence="3">
    <location>
        <begin position="465"/>
        <end position="486"/>
    </location>
</feature>
<gene>
    <name evidence="4" type="ORF">BpHYR1_023872</name>
</gene>
<dbReference type="OrthoDB" id="6343311at2759"/>
<comment type="caution">
    <text evidence="4">The sequence shown here is derived from an EMBL/GenBank/DDBJ whole genome shotgun (WGS) entry which is preliminary data.</text>
</comment>
<dbReference type="EMBL" id="REGN01005615">
    <property type="protein sequence ID" value="RNA12778.1"/>
    <property type="molecule type" value="Genomic_DNA"/>
</dbReference>
<dbReference type="InterPro" id="IPR001611">
    <property type="entry name" value="Leu-rich_rpt"/>
</dbReference>
<dbReference type="InterPro" id="IPR032675">
    <property type="entry name" value="LRR_dom_sf"/>
</dbReference>
<keyword evidence="1" id="KW-0433">Leucine-rich repeat</keyword>
<accession>A0A3M7QP91</accession>
<dbReference type="Gene3D" id="3.80.10.10">
    <property type="entry name" value="Ribonuclease Inhibitor"/>
    <property type="match status" value="1"/>
</dbReference>
<dbReference type="Pfam" id="PF13855">
    <property type="entry name" value="LRR_8"/>
    <property type="match status" value="1"/>
</dbReference>
<reference evidence="4 5" key="1">
    <citation type="journal article" date="2018" name="Sci. Rep.">
        <title>Genomic signatures of local adaptation to the degree of environmental predictability in rotifers.</title>
        <authorList>
            <person name="Franch-Gras L."/>
            <person name="Hahn C."/>
            <person name="Garcia-Roger E.M."/>
            <person name="Carmona M.J."/>
            <person name="Serra M."/>
            <person name="Gomez A."/>
        </authorList>
    </citation>
    <scope>NUCLEOTIDE SEQUENCE [LARGE SCALE GENOMIC DNA]</scope>
    <source>
        <strain evidence="4">HYR1</strain>
    </source>
</reference>
<proteinExistence type="predicted"/>
<keyword evidence="2" id="KW-0677">Repeat</keyword>
<dbReference type="Proteomes" id="UP000276133">
    <property type="component" value="Unassembled WGS sequence"/>
</dbReference>
<evidence type="ECO:0000256" key="2">
    <source>
        <dbReference type="ARBA" id="ARBA00022737"/>
    </source>
</evidence>
<dbReference type="SUPFAM" id="SSF52058">
    <property type="entry name" value="L domain-like"/>
    <property type="match status" value="1"/>
</dbReference>
<name>A0A3M7QP91_BRAPC</name>
<dbReference type="AlphaFoldDB" id="A0A3M7QP91"/>
<keyword evidence="3" id="KW-0812">Transmembrane</keyword>
<dbReference type="SMART" id="SM00369">
    <property type="entry name" value="LRR_TYP"/>
    <property type="match status" value="1"/>
</dbReference>
<keyword evidence="3" id="KW-0472">Membrane</keyword>
<protein>
    <submittedName>
        <fullName evidence="4">Uncharacterized protein</fullName>
    </submittedName>
</protein>
<evidence type="ECO:0000256" key="3">
    <source>
        <dbReference type="SAM" id="Phobius"/>
    </source>
</evidence>
<evidence type="ECO:0000313" key="5">
    <source>
        <dbReference type="Proteomes" id="UP000276133"/>
    </source>
</evidence>
<sequence length="501" mass="59964">MSILKISSMYFSNHFENAVKASKANKIFVFESRELKKIPEKPFLLNFNDNLITRLEDKIFEGLDNLEQIHLSSNRIEHLDKNIFNGLFKLSQGNLISELDENIFNDNRIKSLKSLPLDLFSNLHNLLVTEFSNNRINFLDIDQIKQYFYIIDFTQNFNLNDFHITFESCFSFKDKNFWFVDEKQKNTDLKQLKRRFCSIFLNKTRTNYETLFSKNPNSLKNSYDSLNIIERLVRIDNLAWSILDFFIFLPKYVFSNQDLVNFHRYITQRLEENLLVVNLEYSFLTTEVIEALFERDDEYLIDLFLPKQSFQDFISNKQNDGGKSLKKIYKYINAERLRDFFPNINYSKCLEIALEKDNENLSEDSKITEFNEKFLNEYLIQIFQKEWYIFVGLLLDYSIDKNTENFEDTQNINVTDNQVLPEQNSKNLPKEKSKNILTLIKLTKQNDFLRHPTTKKILKEKWKYLPAYLYHANLAIYLLFVIFYSINIELYKLIEVIDSFY</sequence>
<keyword evidence="5" id="KW-1185">Reference proteome</keyword>
<evidence type="ECO:0000313" key="4">
    <source>
        <dbReference type="EMBL" id="RNA12778.1"/>
    </source>
</evidence>
<organism evidence="4 5">
    <name type="scientific">Brachionus plicatilis</name>
    <name type="common">Marine rotifer</name>
    <name type="synonym">Brachionus muelleri</name>
    <dbReference type="NCBI Taxonomy" id="10195"/>
    <lineage>
        <taxon>Eukaryota</taxon>
        <taxon>Metazoa</taxon>
        <taxon>Spiralia</taxon>
        <taxon>Gnathifera</taxon>
        <taxon>Rotifera</taxon>
        <taxon>Eurotatoria</taxon>
        <taxon>Monogononta</taxon>
        <taxon>Pseudotrocha</taxon>
        <taxon>Ploima</taxon>
        <taxon>Brachionidae</taxon>
        <taxon>Brachionus</taxon>
    </lineage>
</organism>
<evidence type="ECO:0000256" key="1">
    <source>
        <dbReference type="ARBA" id="ARBA00022614"/>
    </source>
</evidence>
<dbReference type="InterPro" id="IPR003591">
    <property type="entry name" value="Leu-rich_rpt_typical-subtyp"/>
</dbReference>